<keyword evidence="2" id="KW-1185">Reference proteome</keyword>
<reference evidence="1 2" key="2">
    <citation type="submission" date="2020-05" db="EMBL/GenBank/DDBJ databases">
        <authorList>
            <person name="Khan S.A."/>
            <person name="Jeon C.O."/>
            <person name="Chun B.H."/>
        </authorList>
    </citation>
    <scope>NUCLEOTIDE SEQUENCE [LARGE SCALE GENOMIC DNA]</scope>
    <source>
        <strain evidence="1 2">H242</strain>
    </source>
</reference>
<accession>A0ABX6P3V5</accession>
<organism evidence="1 2">
    <name type="scientific">Ramlibacter terrae</name>
    <dbReference type="NCBI Taxonomy" id="2732511"/>
    <lineage>
        <taxon>Bacteria</taxon>
        <taxon>Pseudomonadati</taxon>
        <taxon>Pseudomonadota</taxon>
        <taxon>Betaproteobacteria</taxon>
        <taxon>Burkholderiales</taxon>
        <taxon>Comamonadaceae</taxon>
        <taxon>Ramlibacter</taxon>
    </lineage>
</organism>
<reference evidence="1 2" key="1">
    <citation type="submission" date="2020-05" db="EMBL/GenBank/DDBJ databases">
        <title>Ramlibacter rhizophilus sp. nov., isolated from rhizosphere soil of national flower Mugunghwa from South Korea.</title>
        <authorList>
            <person name="Zheng-Fei Y."/>
            <person name="Huan T."/>
        </authorList>
    </citation>
    <scope>NUCLEOTIDE SEQUENCE [LARGE SCALE GENOMIC DNA]</scope>
    <source>
        <strain evidence="1 2">H242</strain>
    </source>
</reference>
<sequence>MELAALLTARTLESPPAASELQDKLAKLQAFCIESRRVYRLSQERSGGRVALTATLQERVVVPANELQDALRPLLAAAEHPGLTPLSSIEAAMERRQRLQAGIVQGCAEIVRLHDWDHELGARVATMAQQARLAA</sequence>
<name>A0ABX6P3V5_9BURK</name>
<dbReference type="EMBL" id="CP053418">
    <property type="protein sequence ID" value="QJW83686.1"/>
    <property type="molecule type" value="Genomic_DNA"/>
</dbReference>
<gene>
    <name evidence="1" type="ORF">HK414_05335</name>
</gene>
<evidence type="ECO:0000313" key="2">
    <source>
        <dbReference type="Proteomes" id="UP000500826"/>
    </source>
</evidence>
<protein>
    <submittedName>
        <fullName evidence="1">Uncharacterized protein</fullName>
    </submittedName>
</protein>
<dbReference type="Proteomes" id="UP000500826">
    <property type="component" value="Chromosome"/>
</dbReference>
<proteinExistence type="predicted"/>
<evidence type="ECO:0000313" key="1">
    <source>
        <dbReference type="EMBL" id="QJW83686.1"/>
    </source>
</evidence>